<dbReference type="PANTHER" id="PTHR37302:SF1">
    <property type="entry name" value="PROTEIN DINB"/>
    <property type="match status" value="1"/>
</dbReference>
<organism evidence="3 4">
    <name type="scientific">Lederbergia graminis</name>
    <dbReference type="NCBI Taxonomy" id="735518"/>
    <lineage>
        <taxon>Bacteria</taxon>
        <taxon>Bacillati</taxon>
        <taxon>Bacillota</taxon>
        <taxon>Bacilli</taxon>
        <taxon>Bacillales</taxon>
        <taxon>Bacillaceae</taxon>
        <taxon>Lederbergia</taxon>
    </lineage>
</organism>
<dbReference type="Proteomes" id="UP001596147">
    <property type="component" value="Unassembled WGS sequence"/>
</dbReference>
<name>A0ABW0LEJ7_9BACI</name>
<dbReference type="Pfam" id="PF05163">
    <property type="entry name" value="DinB"/>
    <property type="match status" value="1"/>
</dbReference>
<accession>A0ABW0LEJ7</accession>
<gene>
    <name evidence="3" type="ORF">ACFPM4_05875</name>
</gene>
<keyword evidence="2" id="KW-0479">Metal-binding</keyword>
<dbReference type="SUPFAM" id="SSF109854">
    <property type="entry name" value="DinB/YfiT-like putative metalloenzymes"/>
    <property type="match status" value="1"/>
</dbReference>
<evidence type="ECO:0000256" key="2">
    <source>
        <dbReference type="ARBA" id="ARBA00022723"/>
    </source>
</evidence>
<protein>
    <submittedName>
        <fullName evidence="3">DinB family protein</fullName>
    </submittedName>
</protein>
<comment type="similarity">
    <text evidence="1">Belongs to the DinB family.</text>
</comment>
<dbReference type="PANTHER" id="PTHR37302">
    <property type="entry name" value="SLR1116 PROTEIN"/>
    <property type="match status" value="1"/>
</dbReference>
<keyword evidence="4" id="KW-1185">Reference proteome</keyword>
<evidence type="ECO:0000313" key="4">
    <source>
        <dbReference type="Proteomes" id="UP001596147"/>
    </source>
</evidence>
<sequence>MKKLTIQLFEYHVWANKKLIKHLRSLPEEVFVNQVNSVFPTIAETFGHMLAVDEMWYLRLKGVYLQQIGQKKLNTIEETEYKLDDLYDDINHFFINIESVENTVVYKNTKGNQFNNKVFEIVQHIVNHGTYHRGNIAAMIRQLGHEGTSTDYIFYLRTINNII</sequence>
<evidence type="ECO:0000256" key="1">
    <source>
        <dbReference type="ARBA" id="ARBA00008635"/>
    </source>
</evidence>
<proteinExistence type="inferred from homology"/>
<dbReference type="Gene3D" id="1.20.120.450">
    <property type="entry name" value="dinb family like domain"/>
    <property type="match status" value="1"/>
</dbReference>
<evidence type="ECO:0000313" key="3">
    <source>
        <dbReference type="EMBL" id="MFC5464285.1"/>
    </source>
</evidence>
<dbReference type="RefSeq" id="WP_382348962.1">
    <property type="nucleotide sequence ID" value="NZ_JBHSMC010000004.1"/>
</dbReference>
<dbReference type="EMBL" id="JBHSMC010000004">
    <property type="protein sequence ID" value="MFC5464285.1"/>
    <property type="molecule type" value="Genomic_DNA"/>
</dbReference>
<comment type="caution">
    <text evidence="3">The sequence shown here is derived from an EMBL/GenBank/DDBJ whole genome shotgun (WGS) entry which is preliminary data.</text>
</comment>
<dbReference type="InterPro" id="IPR007837">
    <property type="entry name" value="DinB"/>
</dbReference>
<dbReference type="InterPro" id="IPR034660">
    <property type="entry name" value="DinB/YfiT-like"/>
</dbReference>
<reference evidence="4" key="1">
    <citation type="journal article" date="2019" name="Int. J. Syst. Evol. Microbiol.">
        <title>The Global Catalogue of Microorganisms (GCM) 10K type strain sequencing project: providing services to taxonomists for standard genome sequencing and annotation.</title>
        <authorList>
            <consortium name="The Broad Institute Genomics Platform"/>
            <consortium name="The Broad Institute Genome Sequencing Center for Infectious Disease"/>
            <person name="Wu L."/>
            <person name="Ma J."/>
        </authorList>
    </citation>
    <scope>NUCLEOTIDE SEQUENCE [LARGE SCALE GENOMIC DNA]</scope>
    <source>
        <strain evidence="4">CGMCC 1.12237</strain>
    </source>
</reference>